<protein>
    <submittedName>
        <fullName evidence="1">Uncharacterized protein</fullName>
    </submittedName>
</protein>
<sequence>MNILDKTLQDIVYKLVPELFLQEMMRRKTFYKDHTNLAAKASPEERGEDTERTIFNPKETISLSLEYI</sequence>
<accession>A0ABD1EUP5</accession>
<dbReference type="PANTHER" id="PTHR10825">
    <property type="entry name" value="RING FINGER DOMAIN-CONTAINING, POLYCOMB GROUP COMPONENT"/>
    <property type="match status" value="1"/>
</dbReference>
<reference evidence="1 2" key="1">
    <citation type="submission" date="2024-05" db="EMBL/GenBank/DDBJ databases">
        <title>Genetic variation in Jamaican populations of the coffee berry borer (Hypothenemus hampei).</title>
        <authorList>
            <person name="Errbii M."/>
            <person name="Myrie A."/>
        </authorList>
    </citation>
    <scope>NUCLEOTIDE SEQUENCE [LARGE SCALE GENOMIC DNA]</scope>
    <source>
        <strain evidence="1">JA-Hopewell-2020-01-JO</strain>
        <tissue evidence="1">Whole body</tissue>
    </source>
</reference>
<evidence type="ECO:0000313" key="1">
    <source>
        <dbReference type="EMBL" id="KAL1502518.1"/>
    </source>
</evidence>
<dbReference type="EMBL" id="JBDJPC010000005">
    <property type="protein sequence ID" value="KAL1502518.1"/>
    <property type="molecule type" value="Genomic_DNA"/>
</dbReference>
<evidence type="ECO:0000313" key="2">
    <source>
        <dbReference type="Proteomes" id="UP001566132"/>
    </source>
</evidence>
<gene>
    <name evidence="1" type="ORF">ABEB36_007650</name>
</gene>
<dbReference type="PANTHER" id="PTHR10825:SF29">
    <property type="entry name" value="POLYCOMB GROUP RING FINGER PROTEIN 1"/>
    <property type="match status" value="1"/>
</dbReference>
<comment type="caution">
    <text evidence="1">The sequence shown here is derived from an EMBL/GenBank/DDBJ whole genome shotgun (WGS) entry which is preliminary data.</text>
</comment>
<dbReference type="AlphaFoldDB" id="A0ABD1EUP5"/>
<name>A0ABD1EUP5_HYPHA</name>
<proteinExistence type="predicted"/>
<dbReference type="Proteomes" id="UP001566132">
    <property type="component" value="Unassembled WGS sequence"/>
</dbReference>
<keyword evidence="2" id="KW-1185">Reference proteome</keyword>
<feature type="non-terminal residue" evidence="1">
    <location>
        <position position="68"/>
    </location>
</feature>
<organism evidence="1 2">
    <name type="scientific">Hypothenemus hampei</name>
    <name type="common">Coffee berry borer</name>
    <dbReference type="NCBI Taxonomy" id="57062"/>
    <lineage>
        <taxon>Eukaryota</taxon>
        <taxon>Metazoa</taxon>
        <taxon>Ecdysozoa</taxon>
        <taxon>Arthropoda</taxon>
        <taxon>Hexapoda</taxon>
        <taxon>Insecta</taxon>
        <taxon>Pterygota</taxon>
        <taxon>Neoptera</taxon>
        <taxon>Endopterygota</taxon>
        <taxon>Coleoptera</taxon>
        <taxon>Polyphaga</taxon>
        <taxon>Cucujiformia</taxon>
        <taxon>Curculionidae</taxon>
        <taxon>Scolytinae</taxon>
        <taxon>Hypothenemus</taxon>
    </lineage>
</organism>